<evidence type="ECO:0000313" key="2">
    <source>
        <dbReference type="EnsemblMetazoa" id="GAUT014734-PA"/>
    </source>
</evidence>
<proteinExistence type="predicted"/>
<organism evidence="2 3">
    <name type="scientific">Glossina austeni</name>
    <name type="common">Savannah tsetse fly</name>
    <dbReference type="NCBI Taxonomy" id="7395"/>
    <lineage>
        <taxon>Eukaryota</taxon>
        <taxon>Metazoa</taxon>
        <taxon>Ecdysozoa</taxon>
        <taxon>Arthropoda</taxon>
        <taxon>Hexapoda</taxon>
        <taxon>Insecta</taxon>
        <taxon>Pterygota</taxon>
        <taxon>Neoptera</taxon>
        <taxon>Endopterygota</taxon>
        <taxon>Diptera</taxon>
        <taxon>Brachycera</taxon>
        <taxon>Muscomorpha</taxon>
        <taxon>Hippoboscoidea</taxon>
        <taxon>Glossinidae</taxon>
        <taxon>Glossina</taxon>
    </lineage>
</organism>
<dbReference type="VEuPathDB" id="VectorBase:GAUT014734"/>
<reference evidence="2" key="1">
    <citation type="submission" date="2020-05" db="UniProtKB">
        <authorList>
            <consortium name="EnsemblMetazoa"/>
        </authorList>
    </citation>
    <scope>IDENTIFICATION</scope>
    <source>
        <strain evidence="2">TTRI</strain>
    </source>
</reference>
<keyword evidence="3" id="KW-1185">Reference proteome</keyword>
<sequence length="281" mass="33691">MDSIDLQSLRSTGMIKKTKSTFEHDYIKRMAMQYLEYTTTNRLKILWNLMPTMPDTEIAIELSRGVYSWSYEKFLARRLFKLVWIDLLMWEFDEALLERVKLHFDFSEVNRLLGVLFKATYALVDVFHAMENRYQLNWYRNKVNQMQLKYDILQETYLKSTSQALQASKTQAEVGCNIVDVIYNETQRFRDLIIYFQDLYDKEFEKVETSIRVNTKQIAKLVNHQKFLSEQMLRFEEEIAARKALEIKRLERPTLADQVDRASYSKKSLKRRKSNTKKSKY</sequence>
<dbReference type="AlphaFoldDB" id="A0A1A9UTF5"/>
<feature type="compositionally biased region" description="Basic residues" evidence="1">
    <location>
        <begin position="267"/>
        <end position="281"/>
    </location>
</feature>
<protein>
    <submittedName>
        <fullName evidence="2">Uncharacterized protein</fullName>
    </submittedName>
</protein>
<name>A0A1A9UTF5_GLOAU</name>
<evidence type="ECO:0000256" key="1">
    <source>
        <dbReference type="SAM" id="MobiDB-lite"/>
    </source>
</evidence>
<dbReference type="Proteomes" id="UP000078200">
    <property type="component" value="Unassembled WGS sequence"/>
</dbReference>
<dbReference type="EnsemblMetazoa" id="GAUT014734-RA">
    <property type="protein sequence ID" value="GAUT014734-PA"/>
    <property type="gene ID" value="GAUT014734"/>
</dbReference>
<evidence type="ECO:0000313" key="3">
    <source>
        <dbReference type="Proteomes" id="UP000078200"/>
    </source>
</evidence>
<accession>A0A1A9UTF5</accession>
<feature type="region of interest" description="Disordered" evidence="1">
    <location>
        <begin position="258"/>
        <end position="281"/>
    </location>
</feature>